<evidence type="ECO:0000313" key="10">
    <source>
        <dbReference type="Proteomes" id="UP000050360"/>
    </source>
</evidence>
<dbReference type="Pfam" id="PF02416">
    <property type="entry name" value="TatA_B_E"/>
    <property type="match status" value="1"/>
</dbReference>
<dbReference type="PANTHER" id="PTHR42982:SF1">
    <property type="entry name" value="SEC-INDEPENDENT PROTEIN TRANSLOCASE PROTEIN TATA"/>
    <property type="match status" value="1"/>
</dbReference>
<evidence type="ECO:0000256" key="3">
    <source>
        <dbReference type="ARBA" id="ARBA00022475"/>
    </source>
</evidence>
<evidence type="ECO:0008006" key="11">
    <source>
        <dbReference type="Google" id="ProtNLM"/>
    </source>
</evidence>
<evidence type="ECO:0000256" key="6">
    <source>
        <dbReference type="ARBA" id="ARBA00022989"/>
    </source>
</evidence>
<keyword evidence="4" id="KW-0812">Transmembrane</keyword>
<dbReference type="InterPro" id="IPR003369">
    <property type="entry name" value="TatA/B/E"/>
</dbReference>
<dbReference type="Proteomes" id="UP000050360">
    <property type="component" value="Unassembled WGS sequence"/>
</dbReference>
<sequence>MGLIGPSEMIVILVLAIIFFGPDKIPELARSLGKATGEFKKAQMETEREIKKVGEPMDEKDTKIHNLAIEMGLDVKNKTSEQLVEEIRLKVRSKETKIPSNIAG</sequence>
<keyword evidence="3" id="KW-1003">Cell membrane</keyword>
<dbReference type="PANTHER" id="PTHR42982">
    <property type="entry name" value="SEC-INDEPENDENT PROTEIN TRANSLOCASE PROTEIN TATA"/>
    <property type="match status" value="1"/>
</dbReference>
<keyword evidence="2" id="KW-0813">Transport</keyword>
<keyword evidence="6" id="KW-1133">Transmembrane helix</keyword>
<keyword evidence="7" id="KW-0811">Translocation</keyword>
<dbReference type="GO" id="GO:0043953">
    <property type="term" value="P:protein transport by the Tat complex"/>
    <property type="evidence" value="ECO:0007669"/>
    <property type="project" value="InterPro"/>
</dbReference>
<keyword evidence="8" id="KW-0472">Membrane</keyword>
<evidence type="ECO:0000256" key="7">
    <source>
        <dbReference type="ARBA" id="ARBA00023010"/>
    </source>
</evidence>
<comment type="subcellular location">
    <subcellularLocation>
        <location evidence="1">Cell membrane</location>
        <topology evidence="1">Single-pass membrane protein</topology>
    </subcellularLocation>
</comment>
<dbReference type="AlphaFoldDB" id="A0A0P7ZJP8"/>
<name>A0A0P7ZJP8_9EURY</name>
<gene>
    <name evidence="9" type="ORF">MPEBLZ_01369</name>
</gene>
<protein>
    <recommendedName>
        <fullName evidence="11">Sec-independent protein translocase protein TatA</fullName>
    </recommendedName>
</protein>
<proteinExistence type="predicted"/>
<dbReference type="GO" id="GO:0005886">
    <property type="term" value="C:plasma membrane"/>
    <property type="evidence" value="ECO:0007669"/>
    <property type="project" value="UniProtKB-SubCell"/>
</dbReference>
<evidence type="ECO:0000256" key="2">
    <source>
        <dbReference type="ARBA" id="ARBA00022448"/>
    </source>
</evidence>
<evidence type="ECO:0000256" key="5">
    <source>
        <dbReference type="ARBA" id="ARBA00022927"/>
    </source>
</evidence>
<organism evidence="9 10">
    <name type="scientific">Candidatus Methanoperedens nitratireducens</name>
    <dbReference type="NCBI Taxonomy" id="1392998"/>
    <lineage>
        <taxon>Archaea</taxon>
        <taxon>Methanobacteriati</taxon>
        <taxon>Methanobacteriota</taxon>
        <taxon>Stenosarchaea group</taxon>
        <taxon>Methanomicrobia</taxon>
        <taxon>Methanosarcinales</taxon>
        <taxon>ANME-2 cluster</taxon>
        <taxon>Candidatus Methanoperedentaceae</taxon>
        <taxon>Candidatus Methanoperedens</taxon>
    </lineage>
</organism>
<evidence type="ECO:0000256" key="8">
    <source>
        <dbReference type="ARBA" id="ARBA00023136"/>
    </source>
</evidence>
<dbReference type="NCBIfam" id="TIGR01411">
    <property type="entry name" value="tatAE"/>
    <property type="match status" value="1"/>
</dbReference>
<comment type="caution">
    <text evidence="9">The sequence shown here is derived from an EMBL/GenBank/DDBJ whole genome shotgun (WGS) entry which is preliminary data.</text>
</comment>
<dbReference type="EMBL" id="LKCM01000114">
    <property type="protein sequence ID" value="KPQ44065.1"/>
    <property type="molecule type" value="Genomic_DNA"/>
</dbReference>
<keyword evidence="5" id="KW-0653">Protein transport</keyword>
<evidence type="ECO:0000313" key="9">
    <source>
        <dbReference type="EMBL" id="KPQ44065.1"/>
    </source>
</evidence>
<dbReference type="InterPro" id="IPR006312">
    <property type="entry name" value="TatA/E"/>
</dbReference>
<evidence type="ECO:0000256" key="1">
    <source>
        <dbReference type="ARBA" id="ARBA00004162"/>
    </source>
</evidence>
<dbReference type="Gene3D" id="1.20.5.3310">
    <property type="match status" value="1"/>
</dbReference>
<reference evidence="9 10" key="1">
    <citation type="submission" date="2015-09" db="EMBL/GenBank/DDBJ databases">
        <title>A metagenomics-based metabolic model of nitrate-dependent anaerobic oxidation of methane by Methanoperedens-like archaea.</title>
        <authorList>
            <person name="Arshad A."/>
            <person name="Speth D.R."/>
            <person name="De Graaf R.M."/>
            <person name="Op Den Camp H.J."/>
            <person name="Jetten M.S."/>
            <person name="Welte C.U."/>
        </authorList>
    </citation>
    <scope>NUCLEOTIDE SEQUENCE [LARGE SCALE GENOMIC DNA]</scope>
</reference>
<accession>A0A0P7ZJP8</accession>
<evidence type="ECO:0000256" key="4">
    <source>
        <dbReference type="ARBA" id="ARBA00022692"/>
    </source>
</evidence>